<evidence type="ECO:0000313" key="3">
    <source>
        <dbReference type="Proteomes" id="UP000008909"/>
    </source>
</evidence>
<name>G7Y6L5_CLOSI</name>
<dbReference type="AlphaFoldDB" id="G7Y6L5"/>
<reference evidence="2" key="1">
    <citation type="journal article" date="2011" name="Genome Biol.">
        <title>The draft genome of the carcinogenic human liver fluke Clonorchis sinensis.</title>
        <authorList>
            <person name="Wang X."/>
            <person name="Chen W."/>
            <person name="Huang Y."/>
            <person name="Sun J."/>
            <person name="Men J."/>
            <person name="Liu H."/>
            <person name="Luo F."/>
            <person name="Guo L."/>
            <person name="Lv X."/>
            <person name="Deng C."/>
            <person name="Zhou C."/>
            <person name="Fan Y."/>
            <person name="Li X."/>
            <person name="Huang L."/>
            <person name="Hu Y."/>
            <person name="Liang C."/>
            <person name="Hu X."/>
            <person name="Xu J."/>
            <person name="Yu X."/>
        </authorList>
    </citation>
    <scope>NUCLEOTIDE SEQUENCE [LARGE SCALE GENOMIC DNA]</scope>
    <source>
        <strain evidence="2">Henan</strain>
    </source>
</reference>
<protein>
    <submittedName>
        <fullName evidence="2">Uncharacterized protein</fullName>
    </submittedName>
</protein>
<keyword evidence="3" id="KW-1185">Reference proteome</keyword>
<dbReference type="Proteomes" id="UP000008909">
    <property type="component" value="Unassembled WGS sequence"/>
</dbReference>
<evidence type="ECO:0000256" key="1">
    <source>
        <dbReference type="SAM" id="MobiDB-lite"/>
    </source>
</evidence>
<organism evidence="2 3">
    <name type="scientific">Clonorchis sinensis</name>
    <name type="common">Chinese liver fluke</name>
    <dbReference type="NCBI Taxonomy" id="79923"/>
    <lineage>
        <taxon>Eukaryota</taxon>
        <taxon>Metazoa</taxon>
        <taxon>Spiralia</taxon>
        <taxon>Lophotrochozoa</taxon>
        <taxon>Platyhelminthes</taxon>
        <taxon>Trematoda</taxon>
        <taxon>Digenea</taxon>
        <taxon>Opisthorchiida</taxon>
        <taxon>Opisthorchiata</taxon>
        <taxon>Opisthorchiidae</taxon>
        <taxon>Clonorchis</taxon>
    </lineage>
</organism>
<feature type="region of interest" description="Disordered" evidence="1">
    <location>
        <begin position="125"/>
        <end position="158"/>
    </location>
</feature>
<accession>G7Y6L5</accession>
<evidence type="ECO:0000313" key="2">
    <source>
        <dbReference type="EMBL" id="GAA48600.1"/>
    </source>
</evidence>
<sequence>MDDKKLTAYFLHFVGKEAYTLIKNLVYPESSIDISYNALKKKVLQNFKPTNFVAAERGNDLRPATGIVLPSNGKRMVTILDLDDLSCHRRHIDQVEFNTKGQSVNGTPAVSNTNESFADDLMASEKNVSEEHTTSEESEVSIPRRSERLRSRPPLDYEHPHAHSRIQVNYWQAIRLVMRLRYRHREVILGSMDSPVSKYLYVSLTYWSETALLPDCFEEALTSHFLEKQFSPYGFLLTAYEGMIPQYSGAFSIITDTPLRPHATGLCRSLNELVFCCPIRLLGKLIVPRSRVVLVAASMRNVCKSIRANLAQSPCSGNATLYVTGSCYGGMLIGRENNVWFPREPNRNALIEYQYRLLKNRLNSRPLEYEPDSSPITWLHGGHPYIKMVCNA</sequence>
<feature type="compositionally biased region" description="Basic and acidic residues" evidence="1">
    <location>
        <begin position="142"/>
        <end position="158"/>
    </location>
</feature>
<gene>
    <name evidence="2" type="ORF">CLF_101801</name>
</gene>
<dbReference type="EMBL" id="DF142898">
    <property type="protein sequence ID" value="GAA48600.1"/>
    <property type="molecule type" value="Genomic_DNA"/>
</dbReference>
<reference key="2">
    <citation type="submission" date="2011-10" db="EMBL/GenBank/DDBJ databases">
        <title>The genome and transcriptome sequence of Clonorchis sinensis provide insights into the carcinogenic liver fluke.</title>
        <authorList>
            <person name="Wang X."/>
            <person name="Huang Y."/>
            <person name="Chen W."/>
            <person name="Liu H."/>
            <person name="Guo L."/>
            <person name="Chen Y."/>
            <person name="Luo F."/>
            <person name="Zhou W."/>
            <person name="Sun J."/>
            <person name="Mao Q."/>
            <person name="Liang P."/>
            <person name="Zhou C."/>
            <person name="Tian Y."/>
            <person name="Men J."/>
            <person name="Lv X."/>
            <person name="Huang L."/>
            <person name="Zhou J."/>
            <person name="Hu Y."/>
            <person name="Li R."/>
            <person name="Zhang F."/>
            <person name="Lei H."/>
            <person name="Li X."/>
            <person name="Hu X."/>
            <person name="Liang C."/>
            <person name="Xu J."/>
            <person name="Wu Z."/>
            <person name="Yu X."/>
        </authorList>
    </citation>
    <scope>NUCLEOTIDE SEQUENCE</scope>
    <source>
        <strain>Henan</strain>
    </source>
</reference>
<proteinExistence type="predicted"/>